<protein>
    <submittedName>
        <fullName evidence="1">Uncharacterized protein</fullName>
    </submittedName>
</protein>
<dbReference type="Proteomes" id="UP000006054">
    <property type="component" value="Chromosome"/>
</dbReference>
<organism evidence="1 2">
    <name type="scientific">Bernardetia litoralis (strain ATCC 23117 / DSM 6794 / NBRC 15988 / NCIMB 1366 / Fx l1 / Sio-4)</name>
    <name type="common">Flexibacter litoralis</name>
    <dbReference type="NCBI Taxonomy" id="880071"/>
    <lineage>
        <taxon>Bacteria</taxon>
        <taxon>Pseudomonadati</taxon>
        <taxon>Bacteroidota</taxon>
        <taxon>Cytophagia</taxon>
        <taxon>Cytophagales</taxon>
        <taxon>Bernardetiaceae</taxon>
        <taxon>Bernardetia</taxon>
    </lineage>
</organism>
<keyword evidence="2" id="KW-1185">Reference proteome</keyword>
<dbReference type="RefSeq" id="WP_014798486.1">
    <property type="nucleotide sequence ID" value="NC_018018.1"/>
</dbReference>
<dbReference type="KEGG" id="fli:Fleli_2693"/>
<proteinExistence type="predicted"/>
<dbReference type="EMBL" id="CP003345">
    <property type="protein sequence ID" value="AFM05049.1"/>
    <property type="molecule type" value="Genomic_DNA"/>
</dbReference>
<dbReference type="OrthoDB" id="9904158at2"/>
<dbReference type="AlphaFoldDB" id="I4AM64"/>
<dbReference type="HOGENOM" id="CLU_1341594_0_0_10"/>
<evidence type="ECO:0000313" key="1">
    <source>
        <dbReference type="EMBL" id="AFM05049.1"/>
    </source>
</evidence>
<reference evidence="2" key="1">
    <citation type="submission" date="2012-06" db="EMBL/GenBank/DDBJ databases">
        <title>The complete genome of Flexibacter litoralis DSM 6794.</title>
        <authorList>
            <person name="Lucas S."/>
            <person name="Copeland A."/>
            <person name="Lapidus A."/>
            <person name="Glavina del Rio T."/>
            <person name="Dalin E."/>
            <person name="Tice H."/>
            <person name="Bruce D."/>
            <person name="Goodwin L."/>
            <person name="Pitluck S."/>
            <person name="Peters L."/>
            <person name="Ovchinnikova G."/>
            <person name="Lu M."/>
            <person name="Kyrpides N."/>
            <person name="Mavromatis K."/>
            <person name="Ivanova N."/>
            <person name="Brettin T."/>
            <person name="Detter J.C."/>
            <person name="Han C."/>
            <person name="Larimer F."/>
            <person name="Land M."/>
            <person name="Hauser L."/>
            <person name="Markowitz V."/>
            <person name="Cheng J.-F."/>
            <person name="Hugenholtz P."/>
            <person name="Woyke T."/>
            <person name="Wu D."/>
            <person name="Spring S."/>
            <person name="Lang E."/>
            <person name="Kopitz M."/>
            <person name="Brambilla E."/>
            <person name="Klenk H.-P."/>
            <person name="Eisen J.A."/>
        </authorList>
    </citation>
    <scope>NUCLEOTIDE SEQUENCE [LARGE SCALE GENOMIC DNA]</scope>
    <source>
        <strain evidence="2">ATCC 23117 / DSM 6794 / NBRC 15988 / NCIMB 1366 / Sio-4</strain>
    </source>
</reference>
<gene>
    <name evidence="1" type="ordered locus">Fleli_2693</name>
</gene>
<name>I4AM64_BERLS</name>
<evidence type="ECO:0000313" key="2">
    <source>
        <dbReference type="Proteomes" id="UP000006054"/>
    </source>
</evidence>
<accession>I4AM64</accession>
<sequence>MKIGYLLMGKDHSTSKIKSNYKGVFRYGAFRFNPISNENKEELELFMKHVNLLPNDKSEENDFLYDMDIAKDLIKEYKKIGKDFYLMACIDVSEKDESILDSQYKFLGYDICDRAFQSLLRIEGYKPTNKFSQDLPDDIEDKYLLNFAHTKLFSDLLNENELLNSHLEAKALIQERELLIKKHPEFDTIHTDIFYIYKLYEISN</sequence>